<dbReference type="Proteomes" id="UP000054018">
    <property type="component" value="Unassembled WGS sequence"/>
</dbReference>
<dbReference type="HOGENOM" id="CLU_3033324_0_0_1"/>
<dbReference type="EMBL" id="KN833783">
    <property type="protein sequence ID" value="KIK19492.1"/>
    <property type="molecule type" value="Genomic_DNA"/>
</dbReference>
<accession>A0A0C9ZAL9</accession>
<gene>
    <name evidence="1" type="ORF">PISMIDRAFT_683174</name>
</gene>
<evidence type="ECO:0000313" key="2">
    <source>
        <dbReference type="Proteomes" id="UP000054018"/>
    </source>
</evidence>
<reference evidence="2" key="2">
    <citation type="submission" date="2015-01" db="EMBL/GenBank/DDBJ databases">
        <title>Evolutionary Origins and Diversification of the Mycorrhizal Mutualists.</title>
        <authorList>
            <consortium name="DOE Joint Genome Institute"/>
            <consortium name="Mycorrhizal Genomics Consortium"/>
            <person name="Kohler A."/>
            <person name="Kuo A."/>
            <person name="Nagy L.G."/>
            <person name="Floudas D."/>
            <person name="Copeland A."/>
            <person name="Barry K.W."/>
            <person name="Cichocki N."/>
            <person name="Veneault-Fourrey C."/>
            <person name="LaButti K."/>
            <person name="Lindquist E.A."/>
            <person name="Lipzen A."/>
            <person name="Lundell T."/>
            <person name="Morin E."/>
            <person name="Murat C."/>
            <person name="Riley R."/>
            <person name="Ohm R."/>
            <person name="Sun H."/>
            <person name="Tunlid A."/>
            <person name="Henrissat B."/>
            <person name="Grigoriev I.V."/>
            <person name="Hibbett D.S."/>
            <person name="Martin F."/>
        </authorList>
    </citation>
    <scope>NUCLEOTIDE SEQUENCE [LARGE SCALE GENOMIC DNA]</scope>
    <source>
        <strain evidence="2">441</strain>
    </source>
</reference>
<keyword evidence="2" id="KW-1185">Reference proteome</keyword>
<reference evidence="1 2" key="1">
    <citation type="submission" date="2014-04" db="EMBL/GenBank/DDBJ databases">
        <authorList>
            <consortium name="DOE Joint Genome Institute"/>
            <person name="Kuo A."/>
            <person name="Kohler A."/>
            <person name="Costa M.D."/>
            <person name="Nagy L.G."/>
            <person name="Floudas D."/>
            <person name="Copeland A."/>
            <person name="Barry K.W."/>
            <person name="Cichocki N."/>
            <person name="Veneault-Fourrey C."/>
            <person name="LaButti K."/>
            <person name="Lindquist E.A."/>
            <person name="Lipzen A."/>
            <person name="Lundell T."/>
            <person name="Morin E."/>
            <person name="Murat C."/>
            <person name="Sun H."/>
            <person name="Tunlid A."/>
            <person name="Henrissat B."/>
            <person name="Grigoriev I.V."/>
            <person name="Hibbett D.S."/>
            <person name="Martin F."/>
            <person name="Nordberg H.P."/>
            <person name="Cantor M.N."/>
            <person name="Hua S.X."/>
        </authorList>
    </citation>
    <scope>NUCLEOTIDE SEQUENCE [LARGE SCALE GENOMIC DNA]</scope>
    <source>
        <strain evidence="1 2">441</strain>
    </source>
</reference>
<protein>
    <submittedName>
        <fullName evidence="1">Uncharacterized protein</fullName>
    </submittedName>
</protein>
<sequence>MNLPPTMGRLRLSGIADGGNHLSKVLAPAIEEQYQPSYNLPNTLRVRTLDSLINQ</sequence>
<dbReference type="AlphaFoldDB" id="A0A0C9ZAL9"/>
<evidence type="ECO:0000313" key="1">
    <source>
        <dbReference type="EMBL" id="KIK19492.1"/>
    </source>
</evidence>
<name>A0A0C9ZAL9_9AGAM</name>
<organism evidence="1 2">
    <name type="scientific">Pisolithus microcarpus 441</name>
    <dbReference type="NCBI Taxonomy" id="765257"/>
    <lineage>
        <taxon>Eukaryota</taxon>
        <taxon>Fungi</taxon>
        <taxon>Dikarya</taxon>
        <taxon>Basidiomycota</taxon>
        <taxon>Agaricomycotina</taxon>
        <taxon>Agaricomycetes</taxon>
        <taxon>Agaricomycetidae</taxon>
        <taxon>Boletales</taxon>
        <taxon>Sclerodermatineae</taxon>
        <taxon>Pisolithaceae</taxon>
        <taxon>Pisolithus</taxon>
    </lineage>
</organism>
<proteinExistence type="predicted"/>